<reference evidence="2" key="1">
    <citation type="submission" date="2020-05" db="EMBL/GenBank/DDBJ databases">
        <title>Frigoriglobus tundricola gen. nov., sp. nov., a psychrotolerant cellulolytic planctomycete of the family Gemmataceae with two divergent copies of 16S rRNA gene.</title>
        <authorList>
            <person name="Kulichevskaya I.S."/>
            <person name="Ivanova A.A."/>
            <person name="Naumoff D.G."/>
            <person name="Beletsky A.V."/>
            <person name="Rijpstra W.I.C."/>
            <person name="Sinninghe Damste J.S."/>
            <person name="Mardanov A.V."/>
            <person name="Ravin N.V."/>
            <person name="Dedysh S.N."/>
        </authorList>
    </citation>
    <scope>NUCLEOTIDE SEQUENCE [LARGE SCALE GENOMIC DNA]</scope>
    <source>
        <strain evidence="2">PL17</strain>
    </source>
</reference>
<evidence type="ECO:0000313" key="2">
    <source>
        <dbReference type="Proteomes" id="UP000503447"/>
    </source>
</evidence>
<gene>
    <name evidence="1" type="ORF">FTUN_6198</name>
</gene>
<evidence type="ECO:0000313" key="1">
    <source>
        <dbReference type="EMBL" id="QJW98603.1"/>
    </source>
</evidence>
<accession>A0A6M5YZE9</accession>
<dbReference type="Proteomes" id="UP000503447">
    <property type="component" value="Chromosome"/>
</dbReference>
<name>A0A6M5YZE9_9BACT</name>
<dbReference type="KEGG" id="ftj:FTUN_6198"/>
<dbReference type="EMBL" id="CP053452">
    <property type="protein sequence ID" value="QJW98603.1"/>
    <property type="molecule type" value="Genomic_DNA"/>
</dbReference>
<organism evidence="1 2">
    <name type="scientific">Frigoriglobus tundricola</name>
    <dbReference type="NCBI Taxonomy" id="2774151"/>
    <lineage>
        <taxon>Bacteria</taxon>
        <taxon>Pseudomonadati</taxon>
        <taxon>Planctomycetota</taxon>
        <taxon>Planctomycetia</taxon>
        <taxon>Gemmatales</taxon>
        <taxon>Gemmataceae</taxon>
        <taxon>Frigoriglobus</taxon>
    </lineage>
</organism>
<protein>
    <submittedName>
        <fullName evidence="1">Uncharacterized protein</fullName>
    </submittedName>
</protein>
<dbReference type="AlphaFoldDB" id="A0A6M5YZE9"/>
<sequence>MGMPREWTRADRIRHGHAFLVPIAGVDLGYDPQAWHVHLHATDVGGYRWSNKHLGFPRQIALSLANPEWLEAVASLRGGPDAE</sequence>
<proteinExistence type="predicted"/>
<keyword evidence="2" id="KW-1185">Reference proteome</keyword>